<accession>A0AAE3T864</accession>
<dbReference type="PIRSF" id="PIRSF032131">
    <property type="entry name" value="UCP032131"/>
    <property type="match status" value="1"/>
</dbReference>
<proteinExistence type="predicted"/>
<evidence type="ECO:0000313" key="2">
    <source>
        <dbReference type="EMBL" id="MDF0600413.1"/>
    </source>
</evidence>
<dbReference type="AlphaFoldDB" id="A0AAE3T864"/>
<organism evidence="2 3">
    <name type="scientific">Psychromarinibacter sediminicola</name>
    <dbReference type="NCBI Taxonomy" id="3033385"/>
    <lineage>
        <taxon>Bacteria</taxon>
        <taxon>Pseudomonadati</taxon>
        <taxon>Pseudomonadota</taxon>
        <taxon>Alphaproteobacteria</taxon>
        <taxon>Rhodobacterales</taxon>
        <taxon>Paracoccaceae</taxon>
        <taxon>Psychromarinibacter</taxon>
    </lineage>
</organism>
<dbReference type="Proteomes" id="UP001220964">
    <property type="component" value="Unassembled WGS sequence"/>
</dbReference>
<comment type="caution">
    <text evidence="2">The sequence shown here is derived from an EMBL/GenBank/DDBJ whole genome shotgun (WGS) entry which is preliminary data.</text>
</comment>
<gene>
    <name evidence="2" type="ORF">P1J78_06700</name>
</gene>
<dbReference type="Pfam" id="PF06676">
    <property type="entry name" value="DUF1178"/>
    <property type="match status" value="1"/>
</dbReference>
<dbReference type="RefSeq" id="WP_275566557.1">
    <property type="nucleotide sequence ID" value="NZ_JARGYC010000012.1"/>
</dbReference>
<evidence type="ECO:0000256" key="1">
    <source>
        <dbReference type="SAM" id="MobiDB-lite"/>
    </source>
</evidence>
<feature type="region of interest" description="Disordered" evidence="1">
    <location>
        <begin position="52"/>
        <end position="83"/>
    </location>
</feature>
<dbReference type="EMBL" id="JARGYC010000012">
    <property type="protein sequence ID" value="MDF0600413.1"/>
    <property type="molecule type" value="Genomic_DNA"/>
</dbReference>
<name>A0AAE3T864_9RHOB</name>
<keyword evidence="3" id="KW-1185">Reference proteome</keyword>
<protein>
    <submittedName>
        <fullName evidence="2">DUF1178 family protein</fullName>
    </submittedName>
</protein>
<sequence length="156" mass="17042">MIRYTLRCPDDHRFESWFASAEAFETLQASGMVACPDCGSAQVEKSLMTPGVRTARKAAAPPAPAEEKTAQTAPAERPLAAPSSELEAKLAELRRHVEKTSDYVGLGFAAEARRMHDGEIPHRSIYGEAKPDEARKLIEDGVPVAPLPFRPTRKSN</sequence>
<evidence type="ECO:0000313" key="3">
    <source>
        <dbReference type="Proteomes" id="UP001220964"/>
    </source>
</evidence>
<dbReference type="InterPro" id="IPR009562">
    <property type="entry name" value="DUF1178"/>
</dbReference>
<reference evidence="2" key="1">
    <citation type="submission" date="2023-03" db="EMBL/GenBank/DDBJ databases">
        <title>Multiphase analysis and comparison of six strains from genera Psychromarinibacter, Lutimaribacter, and Maritimibacter, including a novel species: Psychromarinibacter sediminicola sp. nov.</title>
        <authorList>
            <person name="Wang Y.-H."/>
            <person name="Ye M.-Q."/>
            <person name="Du Z.-J."/>
        </authorList>
    </citation>
    <scope>NUCLEOTIDE SEQUENCE</scope>
    <source>
        <strain evidence="2">C21-152</strain>
    </source>
</reference>